<dbReference type="InterPro" id="IPR025470">
    <property type="entry name" value="DUF4321"/>
</dbReference>
<evidence type="ECO:0000256" key="1">
    <source>
        <dbReference type="SAM" id="Phobius"/>
    </source>
</evidence>
<keyword evidence="1" id="KW-0472">Membrane</keyword>
<dbReference type="Proteomes" id="UP000250918">
    <property type="component" value="Unassembled WGS sequence"/>
</dbReference>
<keyword evidence="1" id="KW-0812">Transmembrane</keyword>
<organism evidence="2 3">
    <name type="scientific">candidate division GN15 bacterium</name>
    <dbReference type="NCBI Taxonomy" id="2072418"/>
    <lineage>
        <taxon>Bacteria</taxon>
        <taxon>candidate division GN15</taxon>
    </lineage>
</organism>
<dbReference type="AlphaFoldDB" id="A0A855XA80"/>
<dbReference type="Pfam" id="PF14209">
    <property type="entry name" value="DUF4321"/>
    <property type="match status" value="1"/>
</dbReference>
<name>A0A855XA80_9BACT</name>
<accession>A0A855XA80</accession>
<dbReference type="EMBL" id="PQAP01000009">
    <property type="protein sequence ID" value="PWB75452.1"/>
    <property type="molecule type" value="Genomic_DNA"/>
</dbReference>
<protein>
    <recommendedName>
        <fullName evidence="4">DUF4321 domain-containing protein</fullName>
    </recommendedName>
</protein>
<reference evidence="2 3" key="1">
    <citation type="journal article" date="2018" name="ISME J.">
        <title>A methanotrophic archaeon couples anaerobic oxidation of methane to Fe(III) reduction.</title>
        <authorList>
            <person name="Cai C."/>
            <person name="Leu A.O."/>
            <person name="Xie G.J."/>
            <person name="Guo J."/>
            <person name="Feng Y."/>
            <person name="Zhao J.X."/>
            <person name="Tyson G.W."/>
            <person name="Yuan Z."/>
            <person name="Hu S."/>
        </authorList>
    </citation>
    <scope>NUCLEOTIDE SEQUENCE [LARGE SCALE GENOMIC DNA]</scope>
    <source>
        <strain evidence="2">FeB_12</strain>
    </source>
</reference>
<evidence type="ECO:0000313" key="2">
    <source>
        <dbReference type="EMBL" id="PWB75452.1"/>
    </source>
</evidence>
<sequence length="88" mass="9811">MKKRELTFIIVALVLGAVLGGLVGEIMGTFLPDGGAKTLLSKSVVIGFDTTKVEFYAISFTIGLMFKINFMSVLVVLLVIVYFRWWYI</sequence>
<evidence type="ECO:0008006" key="4">
    <source>
        <dbReference type="Google" id="ProtNLM"/>
    </source>
</evidence>
<evidence type="ECO:0000313" key="3">
    <source>
        <dbReference type="Proteomes" id="UP000250918"/>
    </source>
</evidence>
<comment type="caution">
    <text evidence="2">The sequence shown here is derived from an EMBL/GenBank/DDBJ whole genome shotgun (WGS) entry which is preliminary data.</text>
</comment>
<gene>
    <name evidence="2" type="ORF">C3F09_02340</name>
</gene>
<feature type="transmembrane region" description="Helical" evidence="1">
    <location>
        <begin position="55"/>
        <end position="83"/>
    </location>
</feature>
<keyword evidence="1" id="KW-1133">Transmembrane helix</keyword>
<proteinExistence type="predicted"/>